<name>A0A9J7N3D1_BRAFL</name>
<protein>
    <submittedName>
        <fullName evidence="11">Ficolin-2-like</fullName>
    </submittedName>
</protein>
<dbReference type="InterPro" id="IPR002181">
    <property type="entry name" value="Fibrinogen_a/b/g_C_dom"/>
</dbReference>
<feature type="transmembrane region" description="Helical" evidence="8">
    <location>
        <begin position="28"/>
        <end position="51"/>
    </location>
</feature>
<keyword evidence="5" id="KW-1015">Disulfide bond</keyword>
<dbReference type="PROSITE" id="PS51406">
    <property type="entry name" value="FIBRINOGEN_C_2"/>
    <property type="match status" value="1"/>
</dbReference>
<evidence type="ECO:0000256" key="3">
    <source>
        <dbReference type="ARBA" id="ARBA00022729"/>
    </source>
</evidence>
<organism evidence="10 11">
    <name type="scientific">Branchiostoma floridae</name>
    <name type="common">Florida lancelet</name>
    <name type="synonym">Amphioxus</name>
    <dbReference type="NCBI Taxonomy" id="7739"/>
    <lineage>
        <taxon>Eukaryota</taxon>
        <taxon>Metazoa</taxon>
        <taxon>Chordata</taxon>
        <taxon>Cephalochordata</taxon>
        <taxon>Leptocardii</taxon>
        <taxon>Amphioxiformes</taxon>
        <taxon>Branchiostomatidae</taxon>
        <taxon>Branchiostoma</taxon>
    </lineage>
</organism>
<evidence type="ECO:0000313" key="10">
    <source>
        <dbReference type="Proteomes" id="UP000001554"/>
    </source>
</evidence>
<keyword evidence="8" id="KW-0812">Transmembrane</keyword>
<sequence>MSTDKLMNGDLTLGRPVYADRRSRVRPAGLQAIGAAAVVLVVSAMMAVLLLQNWQLKQLLSANDDRIVSLQEHNNQILDRIATLEVLTKEKFWEDNSHHVEKTESADGAFSPDTQSDPGMHHREKRAANSLTMPFGGCLQGPPGRDGPAGTNGQPGRDGRDGAVGPPGPPGPPEIPVPTPDPPKMKDCDDVYKAGHTTSGLYTIQPDAAGASFRVYCEMEAGVGGWTVLQKRFDGSVDFANDWVTYKNGFGALVGEFWLGNDKIYQISNEKVYLLRIDLENWSSGTVYAEYDRFYIEDEAAKYRLHVGAYSGTAGDGGEGLSYHDGHRFSTHDQDNDEESGGNCANGHGGGWWYGACDTVNLNQPYKHGGGGSESHGIEWVRWAAHKFSIKSSVMKIRPAP</sequence>
<feature type="compositionally biased region" description="Pro residues" evidence="7">
    <location>
        <begin position="166"/>
        <end position="181"/>
    </location>
</feature>
<keyword evidence="10" id="KW-1185">Reference proteome</keyword>
<dbReference type="NCBIfam" id="NF040941">
    <property type="entry name" value="GGGWT_bact"/>
    <property type="match status" value="1"/>
</dbReference>
<dbReference type="InterPro" id="IPR037579">
    <property type="entry name" value="FIB_ANG-like"/>
</dbReference>
<evidence type="ECO:0000313" key="11">
    <source>
        <dbReference type="RefSeq" id="XP_035688189.1"/>
    </source>
</evidence>
<evidence type="ECO:0000256" key="1">
    <source>
        <dbReference type="ARBA" id="ARBA00004613"/>
    </source>
</evidence>
<dbReference type="SMART" id="SM00186">
    <property type="entry name" value="FBG"/>
    <property type="match status" value="1"/>
</dbReference>
<reference evidence="10" key="1">
    <citation type="journal article" date="2020" name="Nat. Ecol. Evol.">
        <title>Deeply conserved synteny resolves early events in vertebrate evolution.</title>
        <authorList>
            <person name="Simakov O."/>
            <person name="Marletaz F."/>
            <person name="Yue J.X."/>
            <person name="O'Connell B."/>
            <person name="Jenkins J."/>
            <person name="Brandt A."/>
            <person name="Calef R."/>
            <person name="Tung C.H."/>
            <person name="Huang T.K."/>
            <person name="Schmutz J."/>
            <person name="Satoh N."/>
            <person name="Yu J.K."/>
            <person name="Putnam N.H."/>
            <person name="Green R.E."/>
            <person name="Rokhsar D.S."/>
        </authorList>
    </citation>
    <scope>NUCLEOTIDE SEQUENCE [LARGE SCALE GENOMIC DNA]</scope>
    <source>
        <strain evidence="10">S238N-H82</strain>
    </source>
</reference>
<feature type="region of interest" description="Disordered" evidence="7">
    <location>
        <begin position="99"/>
        <end position="181"/>
    </location>
</feature>
<keyword evidence="6" id="KW-0325">Glycoprotein</keyword>
<evidence type="ECO:0000256" key="7">
    <source>
        <dbReference type="SAM" id="MobiDB-lite"/>
    </source>
</evidence>
<proteinExistence type="predicted"/>
<dbReference type="FunFam" id="3.90.215.10:FF:000001">
    <property type="entry name" value="Tenascin isoform 1"/>
    <property type="match status" value="1"/>
</dbReference>
<dbReference type="AlphaFoldDB" id="A0A9J7N3D1"/>
<dbReference type="OrthoDB" id="7735550at2759"/>
<evidence type="ECO:0000256" key="8">
    <source>
        <dbReference type="SAM" id="Phobius"/>
    </source>
</evidence>
<dbReference type="CDD" id="cd00087">
    <property type="entry name" value="FReD"/>
    <property type="match status" value="1"/>
</dbReference>
<dbReference type="Pfam" id="PF00147">
    <property type="entry name" value="Fibrinogen_C"/>
    <property type="match status" value="1"/>
</dbReference>
<keyword evidence="4" id="KW-0175">Coiled coil</keyword>
<evidence type="ECO:0000259" key="9">
    <source>
        <dbReference type="PROSITE" id="PS51406"/>
    </source>
</evidence>
<evidence type="ECO:0000256" key="5">
    <source>
        <dbReference type="ARBA" id="ARBA00023157"/>
    </source>
</evidence>
<keyword evidence="3" id="KW-0732">Signal</keyword>
<dbReference type="InterPro" id="IPR036056">
    <property type="entry name" value="Fibrinogen-like_C"/>
</dbReference>
<comment type="subcellular location">
    <subcellularLocation>
        <location evidence="1">Secreted</location>
    </subcellularLocation>
</comment>
<dbReference type="InterPro" id="IPR014716">
    <property type="entry name" value="Fibrinogen_a/b/g_C_1"/>
</dbReference>
<gene>
    <name evidence="11" type="primary">LOC118423963</name>
</gene>
<evidence type="ECO:0000256" key="6">
    <source>
        <dbReference type="ARBA" id="ARBA00023180"/>
    </source>
</evidence>
<keyword evidence="2" id="KW-0964">Secreted</keyword>
<evidence type="ECO:0000256" key="2">
    <source>
        <dbReference type="ARBA" id="ARBA00022525"/>
    </source>
</evidence>
<dbReference type="PANTHER" id="PTHR47221">
    <property type="entry name" value="FIBRINOGEN ALPHA CHAIN"/>
    <property type="match status" value="1"/>
</dbReference>
<dbReference type="KEGG" id="bfo:118423963"/>
<dbReference type="Gene3D" id="3.90.215.10">
    <property type="entry name" value="Gamma Fibrinogen, chain A, domain 1"/>
    <property type="match status" value="1"/>
</dbReference>
<dbReference type="GO" id="GO:0005615">
    <property type="term" value="C:extracellular space"/>
    <property type="evidence" value="ECO:0000318"/>
    <property type="project" value="GO_Central"/>
</dbReference>
<keyword evidence="8" id="KW-1133">Transmembrane helix</keyword>
<evidence type="ECO:0000256" key="4">
    <source>
        <dbReference type="ARBA" id="ARBA00023054"/>
    </source>
</evidence>
<dbReference type="SUPFAM" id="SSF56496">
    <property type="entry name" value="Fibrinogen C-terminal domain-like"/>
    <property type="match status" value="1"/>
</dbReference>
<keyword evidence="8" id="KW-0472">Membrane</keyword>
<feature type="domain" description="Fibrinogen C-terminal" evidence="9">
    <location>
        <begin position="179"/>
        <end position="401"/>
    </location>
</feature>
<dbReference type="Proteomes" id="UP000001554">
    <property type="component" value="Chromosome 10"/>
</dbReference>
<dbReference type="GeneID" id="118423963"/>
<dbReference type="RefSeq" id="XP_035688189.1">
    <property type="nucleotide sequence ID" value="XM_035832296.1"/>
</dbReference>
<accession>A0A9J7N3D1</accession>
<reference evidence="11" key="2">
    <citation type="submission" date="2025-08" db="UniProtKB">
        <authorList>
            <consortium name="RefSeq"/>
        </authorList>
    </citation>
    <scope>IDENTIFICATION</scope>
    <source>
        <strain evidence="11">S238N-H82</strain>
        <tissue evidence="11">Testes</tissue>
    </source>
</reference>
<dbReference type="PANTHER" id="PTHR47221:SF6">
    <property type="entry name" value="FIBRINOGEN ALPHA CHAIN"/>
    <property type="match status" value="1"/>
</dbReference>